<gene>
    <name evidence="1" type="ORF">WG616_00995</name>
</gene>
<evidence type="ECO:0000313" key="1">
    <source>
        <dbReference type="EMBL" id="WXL28593.1"/>
    </source>
</evidence>
<dbReference type="RefSeq" id="WP_205498910.1">
    <property type="nucleotide sequence ID" value="NZ_CP148066.1"/>
</dbReference>
<sequence length="238" mass="29032">MDITKLTIKTIKQEYKLTEIELFNNFTKLAIQNKINFYDDFNKTTARIERQRRKLKTINDFTETLDWEIMFVSCLYVERDKKPNWKNKELAASQLFKLIFKTEFFSYIHFYLFKNIYTLMFRNKNTLEHKLRFSGGIWNFLIWYFGEISPRRLANFIKENAGTKTKYPDISSLLELIYILFSCLDNYEIEKFISSLYKDLEYFRCREFSMDRSLYYVCKLVFQFINQMATKIKTERSK</sequence>
<keyword evidence="2" id="KW-1185">Reference proteome</keyword>
<dbReference type="EMBL" id="CP148066">
    <property type="protein sequence ID" value="WXL28593.1"/>
    <property type="molecule type" value="Genomic_DNA"/>
</dbReference>
<proteinExistence type="predicted"/>
<organism evidence="1 2">
    <name type="scientific">[Mycoplasma] gypis</name>
    <dbReference type="NCBI Taxonomy" id="92404"/>
    <lineage>
        <taxon>Bacteria</taxon>
        <taxon>Bacillati</taxon>
        <taxon>Mycoplasmatota</taxon>
        <taxon>Mycoplasmoidales</taxon>
        <taxon>Metamycoplasmataceae</taxon>
        <taxon>Metamycoplasma</taxon>
    </lineage>
</organism>
<reference evidence="1" key="1">
    <citation type="submission" date="2024-03" db="EMBL/GenBank/DDBJ databases">
        <title>Complete genome sequence of Mycoplasma gypis type strain B1/T1.</title>
        <authorList>
            <person name="Spergser J."/>
        </authorList>
    </citation>
    <scope>NUCLEOTIDE SEQUENCE [LARGE SCALE GENOMIC DNA]</scope>
    <source>
        <strain evidence="1">B1/T1</strain>
    </source>
</reference>
<evidence type="ECO:0000313" key="2">
    <source>
        <dbReference type="Proteomes" id="UP001460679"/>
    </source>
</evidence>
<accession>A0ABZ2RR48</accession>
<dbReference type="Proteomes" id="UP001460679">
    <property type="component" value="Chromosome"/>
</dbReference>
<name>A0ABZ2RR48_9BACT</name>
<protein>
    <submittedName>
        <fullName evidence="1">Uncharacterized protein</fullName>
    </submittedName>
</protein>